<dbReference type="WBParaSite" id="GPUH_0001839701-mRNA-1">
    <property type="protein sequence ID" value="GPUH_0001839701-mRNA-1"/>
    <property type="gene ID" value="GPUH_0001839701"/>
</dbReference>
<protein>
    <submittedName>
        <fullName evidence="11">Secreted protein</fullName>
    </submittedName>
</protein>
<organism evidence="11">
    <name type="scientific">Gongylonema pulchrum</name>
    <dbReference type="NCBI Taxonomy" id="637853"/>
    <lineage>
        <taxon>Eukaryota</taxon>
        <taxon>Metazoa</taxon>
        <taxon>Ecdysozoa</taxon>
        <taxon>Nematoda</taxon>
        <taxon>Chromadorea</taxon>
        <taxon>Rhabditida</taxon>
        <taxon>Spirurina</taxon>
        <taxon>Spiruromorpha</taxon>
        <taxon>Spiruroidea</taxon>
        <taxon>Gongylonematidae</taxon>
        <taxon>Gongylonema</taxon>
    </lineage>
</organism>
<comment type="similarity">
    <text evidence="2">Belongs to the nicastrin family.</text>
</comment>
<dbReference type="EMBL" id="UYRT01086643">
    <property type="protein sequence ID" value="VDN31598.1"/>
    <property type="molecule type" value="Genomic_DNA"/>
</dbReference>
<reference evidence="9 10" key="2">
    <citation type="submission" date="2018-11" db="EMBL/GenBank/DDBJ databases">
        <authorList>
            <consortium name="Pathogen Informatics"/>
        </authorList>
    </citation>
    <scope>NUCLEOTIDE SEQUENCE [LARGE SCALE GENOMIC DNA]</scope>
</reference>
<keyword evidence="5" id="KW-0256">Endoplasmic reticulum</keyword>
<evidence type="ECO:0000313" key="10">
    <source>
        <dbReference type="Proteomes" id="UP000271098"/>
    </source>
</evidence>
<evidence type="ECO:0000256" key="1">
    <source>
        <dbReference type="ARBA" id="ARBA00004389"/>
    </source>
</evidence>
<evidence type="ECO:0000256" key="7">
    <source>
        <dbReference type="ARBA" id="ARBA00023136"/>
    </source>
</evidence>
<evidence type="ECO:0000313" key="9">
    <source>
        <dbReference type="EMBL" id="VDN31598.1"/>
    </source>
</evidence>
<evidence type="ECO:0000256" key="8">
    <source>
        <dbReference type="ARBA" id="ARBA00023180"/>
    </source>
</evidence>
<evidence type="ECO:0000256" key="3">
    <source>
        <dbReference type="ARBA" id="ARBA00022692"/>
    </source>
</evidence>
<dbReference type="GO" id="GO:0005789">
    <property type="term" value="C:endoplasmic reticulum membrane"/>
    <property type="evidence" value="ECO:0007669"/>
    <property type="project" value="UniProtKB-SubCell"/>
</dbReference>
<dbReference type="GO" id="GO:0009966">
    <property type="term" value="P:regulation of signal transduction"/>
    <property type="evidence" value="ECO:0007669"/>
    <property type="project" value="InterPro"/>
</dbReference>
<evidence type="ECO:0000256" key="5">
    <source>
        <dbReference type="ARBA" id="ARBA00022824"/>
    </source>
</evidence>
<proteinExistence type="inferred from homology"/>
<evidence type="ECO:0000256" key="2">
    <source>
        <dbReference type="ARBA" id="ARBA00007717"/>
    </source>
</evidence>
<keyword evidence="7" id="KW-0472">Membrane</keyword>
<dbReference type="AlphaFoldDB" id="A0A183EBN1"/>
<sequence length="218" mass="25179">MLDEFLDELRSPAVFLYISMLLSWCVVSSTQLGDSVELEFKAYRLQQYDVVGSPRGSRSWKVMYEAVSLDGNALRRCLVVSWRDLLGRDLQRLFGQTLSAVLIVLPSSLSNLTPATRNKLATLETSLLHVNTDAAVYVALQQPELQSLLSEVTVFSKRYFLVFYRFLMSSYPTYIHRFRRAFRIILNLSRNFFEKSDTNKRDLEQVMHINRTKVMGTT</sequence>
<evidence type="ECO:0000313" key="11">
    <source>
        <dbReference type="WBParaSite" id="GPUH_0001839701-mRNA-1"/>
    </source>
</evidence>
<comment type="subcellular location">
    <subcellularLocation>
        <location evidence="1">Endoplasmic reticulum membrane</location>
        <topology evidence="1">Single-pass membrane protein</topology>
    </subcellularLocation>
</comment>
<dbReference type="Proteomes" id="UP000271098">
    <property type="component" value="Unassembled WGS sequence"/>
</dbReference>
<accession>A0A183EBN1</accession>
<evidence type="ECO:0000256" key="6">
    <source>
        <dbReference type="ARBA" id="ARBA00022989"/>
    </source>
</evidence>
<dbReference type="InterPro" id="IPR016574">
    <property type="entry name" value="Nicalin"/>
</dbReference>
<reference evidence="11" key="1">
    <citation type="submission" date="2016-06" db="UniProtKB">
        <authorList>
            <consortium name="WormBaseParasite"/>
        </authorList>
    </citation>
    <scope>IDENTIFICATION</scope>
</reference>
<gene>
    <name evidence="9" type="ORF">GPUH_LOCUS18372</name>
</gene>
<dbReference type="PANTHER" id="PTHR31826">
    <property type="entry name" value="NICALIN"/>
    <property type="match status" value="1"/>
</dbReference>
<name>A0A183EBN1_9BILA</name>
<dbReference type="OrthoDB" id="5913609at2759"/>
<keyword evidence="10" id="KW-1185">Reference proteome</keyword>
<keyword evidence="4" id="KW-0732">Signal</keyword>
<keyword evidence="6" id="KW-1133">Transmembrane helix</keyword>
<keyword evidence="3" id="KW-0812">Transmembrane</keyword>
<keyword evidence="8" id="KW-0325">Glycoprotein</keyword>
<evidence type="ECO:0000256" key="4">
    <source>
        <dbReference type="ARBA" id="ARBA00022729"/>
    </source>
</evidence>